<dbReference type="PROSITE" id="PS51257">
    <property type="entry name" value="PROKAR_LIPOPROTEIN"/>
    <property type="match status" value="1"/>
</dbReference>
<keyword evidence="1" id="KW-1133">Transmembrane helix</keyword>
<dbReference type="Proteomes" id="UP001179614">
    <property type="component" value="Chromosome"/>
</dbReference>
<organism evidence="2 3">
    <name type="scientific">Bradyrhizobium xenonodulans</name>
    <dbReference type="NCBI Taxonomy" id="2736875"/>
    <lineage>
        <taxon>Bacteria</taxon>
        <taxon>Pseudomonadati</taxon>
        <taxon>Pseudomonadota</taxon>
        <taxon>Alphaproteobacteria</taxon>
        <taxon>Hyphomicrobiales</taxon>
        <taxon>Nitrobacteraceae</taxon>
        <taxon>Bradyrhizobium</taxon>
    </lineage>
</organism>
<proteinExistence type="predicted"/>
<name>A0ABY7MHJ0_9BRAD</name>
<keyword evidence="1" id="KW-0812">Transmembrane</keyword>
<protein>
    <submittedName>
        <fullName evidence="2">Uncharacterized protein</fullName>
    </submittedName>
</protein>
<evidence type="ECO:0000313" key="3">
    <source>
        <dbReference type="Proteomes" id="UP001179614"/>
    </source>
</evidence>
<dbReference type="EMBL" id="CP089391">
    <property type="protein sequence ID" value="WBL77036.1"/>
    <property type="molecule type" value="Genomic_DNA"/>
</dbReference>
<gene>
    <name evidence="2" type="ORF">I3J27_29015</name>
</gene>
<evidence type="ECO:0000256" key="1">
    <source>
        <dbReference type="SAM" id="Phobius"/>
    </source>
</evidence>
<feature type="transmembrane region" description="Helical" evidence="1">
    <location>
        <begin position="86"/>
        <end position="104"/>
    </location>
</feature>
<feature type="transmembrane region" description="Helical" evidence="1">
    <location>
        <begin position="12"/>
        <end position="33"/>
    </location>
</feature>
<sequence length="293" mass="30691">MELEWKKGPTKLIIWAAVILLVIACLGVAATLASGKGPPEFMLPLLIISGVMMLLVTLALTAFVFSGVDLTDKTQALGLPEGSVRSVIALSLVLLFAILAVYLYSSMASRGKIFEAKGLTKEASAQLKERLLPGQFVLEQQVGDGTNATVTVQYRDTQNPASDDFAKQLLAIIGTLVTAVSSFYFGSKTAIASQSSPDKPGGIPVIRSINPSKVRRGVLTKLEITGDGLDTVKEVKAVSNDRQVLATDVTSSASGVKCSLAMDLSAPTGAWDIVVSDGTGKTAKLSGGLFVES</sequence>
<reference evidence="2" key="1">
    <citation type="submission" date="2021-12" db="EMBL/GenBank/DDBJ databases">
        <title>Bradyrhizobium xenonodulans sp. nov.</title>
        <authorList>
            <person name="Claassens R."/>
            <person name="Venter S.N."/>
            <person name="Beukes C.W."/>
            <person name="Stepkowski T."/>
            <person name="Steenkamp E.T."/>
        </authorList>
    </citation>
    <scope>NUCLEOTIDE SEQUENCE</scope>
    <source>
        <strain evidence="2">14AB</strain>
    </source>
</reference>
<keyword evidence="3" id="KW-1185">Reference proteome</keyword>
<feature type="transmembrane region" description="Helical" evidence="1">
    <location>
        <begin position="45"/>
        <end position="66"/>
    </location>
</feature>
<keyword evidence="1" id="KW-0472">Membrane</keyword>
<evidence type="ECO:0000313" key="2">
    <source>
        <dbReference type="EMBL" id="WBL77036.1"/>
    </source>
</evidence>
<accession>A0ABY7MHJ0</accession>
<dbReference type="RefSeq" id="WP_270162301.1">
    <property type="nucleotide sequence ID" value="NZ_CP089391.1"/>
</dbReference>